<dbReference type="Pfam" id="PF01512">
    <property type="entry name" value="Complex1_51K"/>
    <property type="match status" value="1"/>
</dbReference>
<evidence type="ECO:0000256" key="7">
    <source>
        <dbReference type="ARBA" id="ARBA00022723"/>
    </source>
</evidence>
<evidence type="ECO:0000256" key="8">
    <source>
        <dbReference type="ARBA" id="ARBA00023004"/>
    </source>
</evidence>
<evidence type="ECO:0000256" key="2">
    <source>
        <dbReference type="ARBA" id="ARBA00001966"/>
    </source>
</evidence>
<keyword evidence="9" id="KW-0411">Iron-sulfur</keyword>
<keyword evidence="6" id="KW-0288">FMN</keyword>
<feature type="domain" description="NADH-ubiquinone oxidoreductase 51kDa subunit iron-sulphur binding" evidence="10">
    <location>
        <begin position="331"/>
        <end position="376"/>
    </location>
</feature>
<evidence type="ECO:0000256" key="1">
    <source>
        <dbReference type="ARBA" id="ARBA00001917"/>
    </source>
</evidence>
<evidence type="ECO:0000256" key="9">
    <source>
        <dbReference type="ARBA" id="ARBA00023014"/>
    </source>
</evidence>
<evidence type="ECO:0000256" key="5">
    <source>
        <dbReference type="ARBA" id="ARBA00022630"/>
    </source>
</evidence>
<dbReference type="PANTHER" id="PTHR11780:SF10">
    <property type="entry name" value="NADH DEHYDROGENASE [UBIQUINONE] FLAVOPROTEIN 1, MITOCHONDRIAL"/>
    <property type="match status" value="1"/>
</dbReference>
<evidence type="ECO:0000313" key="11">
    <source>
        <dbReference type="EMBL" id="GIE07766.1"/>
    </source>
</evidence>
<name>A0ABQ3ZD72_9ACTN</name>
<dbReference type="EMBL" id="BOML01000089">
    <property type="protein sequence ID" value="GIE07766.1"/>
    <property type="molecule type" value="Genomic_DNA"/>
</dbReference>
<dbReference type="SUPFAM" id="SSF140490">
    <property type="entry name" value="Nqo1C-terminal domain-like"/>
    <property type="match status" value="1"/>
</dbReference>
<gene>
    <name evidence="11" type="ORF">Adu01nite_91160</name>
</gene>
<comment type="cofactor">
    <cofactor evidence="2">
        <name>[4Fe-4S] cluster</name>
        <dbReference type="ChEBI" id="CHEBI:49883"/>
    </cofactor>
</comment>
<evidence type="ECO:0000256" key="3">
    <source>
        <dbReference type="ARBA" id="ARBA00007523"/>
    </source>
</evidence>
<dbReference type="InterPro" id="IPR037207">
    <property type="entry name" value="Nuop51_4Fe4S-bd_sf"/>
</dbReference>
<comment type="similarity">
    <text evidence="3">Belongs to the complex I 51 kDa subunit family.</text>
</comment>
<keyword evidence="4" id="KW-0004">4Fe-4S</keyword>
<dbReference type="InterPro" id="IPR019575">
    <property type="entry name" value="Nuop51_4Fe4S-bd"/>
</dbReference>
<dbReference type="Gene3D" id="1.20.1440.230">
    <property type="entry name" value="NADH-ubiquinone oxidoreductase 51kDa subunit, iron-sulphur binding domain"/>
    <property type="match status" value="1"/>
</dbReference>
<dbReference type="InterPro" id="IPR037225">
    <property type="entry name" value="Nuo51_FMN-bd_sf"/>
</dbReference>
<dbReference type="SMART" id="SM00928">
    <property type="entry name" value="NADH_4Fe-4S"/>
    <property type="match status" value="1"/>
</dbReference>
<dbReference type="PANTHER" id="PTHR11780">
    <property type="entry name" value="NADH-UBIQUINONE OXIDOREDUCTASE FLAVOPROTEIN 1 NDUFV1"/>
    <property type="match status" value="1"/>
</dbReference>
<accession>A0ABQ3ZD72</accession>
<comment type="cofactor">
    <cofactor evidence="1">
        <name>FMN</name>
        <dbReference type="ChEBI" id="CHEBI:58210"/>
    </cofactor>
</comment>
<dbReference type="InterPro" id="IPR050837">
    <property type="entry name" value="ComplexI_51kDa_subunit"/>
</dbReference>
<dbReference type="InterPro" id="IPR011538">
    <property type="entry name" value="Nuo51_FMN-bd"/>
</dbReference>
<evidence type="ECO:0000256" key="4">
    <source>
        <dbReference type="ARBA" id="ARBA00022485"/>
    </source>
</evidence>
<protein>
    <submittedName>
        <fullName evidence="11">NADH dehydrogenase</fullName>
    </submittedName>
</protein>
<evidence type="ECO:0000256" key="6">
    <source>
        <dbReference type="ARBA" id="ARBA00022643"/>
    </source>
</evidence>
<proteinExistence type="inferred from homology"/>
<keyword evidence="7" id="KW-0479">Metal-binding</keyword>
<evidence type="ECO:0000259" key="10">
    <source>
        <dbReference type="SMART" id="SM00928"/>
    </source>
</evidence>
<keyword evidence="8" id="KW-0408">Iron</keyword>
<organism evidence="11 12">
    <name type="scientific">Paractinoplanes durhamensis</name>
    <dbReference type="NCBI Taxonomy" id="113563"/>
    <lineage>
        <taxon>Bacteria</taxon>
        <taxon>Bacillati</taxon>
        <taxon>Actinomycetota</taxon>
        <taxon>Actinomycetes</taxon>
        <taxon>Micromonosporales</taxon>
        <taxon>Micromonosporaceae</taxon>
        <taxon>Paractinoplanes</taxon>
    </lineage>
</organism>
<reference evidence="11 12" key="1">
    <citation type="submission" date="2021-01" db="EMBL/GenBank/DDBJ databases">
        <title>Whole genome shotgun sequence of Actinoplanes durhamensis NBRC 14914.</title>
        <authorList>
            <person name="Komaki H."/>
            <person name="Tamura T."/>
        </authorList>
    </citation>
    <scope>NUCLEOTIDE SEQUENCE [LARGE SCALE GENOMIC DNA]</scope>
    <source>
        <strain evidence="11 12">NBRC 14914</strain>
    </source>
</reference>
<dbReference type="SUPFAM" id="SSF142019">
    <property type="entry name" value="Nqo1 FMN-binding domain-like"/>
    <property type="match status" value="1"/>
</dbReference>
<dbReference type="Pfam" id="PF10589">
    <property type="entry name" value="NADH_4Fe-4S"/>
    <property type="match status" value="1"/>
</dbReference>
<dbReference type="Gene3D" id="3.40.50.11540">
    <property type="entry name" value="NADH-ubiquinone oxidoreductase 51kDa subunit"/>
    <property type="match status" value="1"/>
</dbReference>
<keyword evidence="12" id="KW-1185">Reference proteome</keyword>
<dbReference type="RefSeq" id="WP_203735602.1">
    <property type="nucleotide sequence ID" value="NZ_BAAATX010000047.1"/>
</dbReference>
<sequence length="437" mass="44992">MSAATRLADEAPPRPIPLLDGAIRYRAADRRLLSGPQPDGLAEHLARYGARPRRSGRSLITAMDAIQLTGRGGARFPAAAKWRTALAAGGRGYVVANGAEGEPASAKDAALLQHRPHLVLDGLATAAETMDATGAVVWLHETAHATRHAIGRALAERRAAGLIEPPVHVLAGPDHYLTGESSAVISGLAGGPVLPAFQRVPAARAGLYGRPTLVQNVETLARVALLARTGPVAPQPGPMVTVAAGGLLTVLEPPPNATVARILQVSGVLGGPSAQPPQAVLLGGYGGGWATWTAIGGCPIGHLDGHGPVPADTPSLGAGIIVPLPRDACGVAETASALDYLARSSAGQCGPCVFGTRELADTMTRLATGRSRRHDGDRIRRLTGEIDGRGACGLPDGATRIASTALHVFAADVHEHLRRDRCLHPGSQAVLPVPEIR</sequence>
<comment type="caution">
    <text evidence="11">The sequence shown here is derived from an EMBL/GenBank/DDBJ whole genome shotgun (WGS) entry which is preliminary data.</text>
</comment>
<keyword evidence="5" id="KW-0285">Flavoprotein</keyword>
<evidence type="ECO:0000313" key="12">
    <source>
        <dbReference type="Proteomes" id="UP000637628"/>
    </source>
</evidence>
<dbReference type="Proteomes" id="UP000637628">
    <property type="component" value="Unassembled WGS sequence"/>
</dbReference>